<sequence>MFQFFSKNISTTKLLVLLLAAASTHSYAISVTADQVIVFEDTPAILDVLENDVPQAGSSLITATLSILDAPGSGYAAIENGKIVYQANQNFNGNDTLTYQISDSSGNTGNGTVQVTVNAVDDPVILTESLPVFITQQNVEASYILAANDADGENPRPLIFQAIDGFSTSSVSGYELTFTNNSVGRHRGNVLFLDGSLGIGRNYPFYVDSHGAVADRIAIQTVPAYAASGQPVRLSYQYPQSELYGSTSVTTQQLQITLKGDFSITSIAGGCLPVLPDHIWQQSGQVTIRCTPAETLGSDPVTITITPASTGPIESSLVIPNVSGEALSSNNQNQKIIHVIAAAAQTASQQITRTAASSIASADADGDGDLDILVAPEGFGQATWYINNGQGILTQGEPLAGYQKTQKIVVGDLNNDDIAEILLVADDGAVQQYQRQNNRYILQSSIAEWGVGVAISNTIRNAQLADLNNDNYPELVTAAGFFARGVIFENQNGVLQAASSTITSQLDSYSVALADFNNDNQIDAVFPRRFDTPEVLFNNGNSNALTSLAAEPLTLNASGIDQFAIAANLNGDIYSDLIITSATTDPIHGLDSDSADIHQSGRINLFTNVGANPWLAATPSLMIETQPITGIEIADFDTDTDSDIIISTTEDMAFVFTNNSGSLAFSDFAFLLPEKSKFTVADINADGYPDIIAASTEADGLSSFINPQGTPLPLNPDENTQVDAHTSSGGGNMMLLFIFIFGVFVWFKIYQQRSQKD</sequence>
<reference evidence="4 5" key="1">
    <citation type="submission" date="2018-04" db="EMBL/GenBank/DDBJ databases">
        <title>Thalassorhabdus spongiae gen. nov., sp. nov., isolated from a marine sponge in South-West Iceland.</title>
        <authorList>
            <person name="Knobloch S."/>
            <person name="Daussin A."/>
            <person name="Johannsson R."/>
            <person name="Marteinsson V.T."/>
        </authorList>
    </citation>
    <scope>NUCLEOTIDE SEQUENCE [LARGE SCALE GENOMIC DNA]</scope>
    <source>
        <strain evidence="4 5">Hp12</strain>
    </source>
</reference>
<dbReference type="PANTHER" id="PTHR44103">
    <property type="entry name" value="PROPROTEIN CONVERTASE P"/>
    <property type="match status" value="1"/>
</dbReference>
<dbReference type="InterPro" id="IPR028994">
    <property type="entry name" value="Integrin_alpha_N"/>
</dbReference>
<dbReference type="Gene3D" id="2.60.40.3440">
    <property type="match status" value="1"/>
</dbReference>
<keyword evidence="1 3" id="KW-0732">Signal</keyword>
<dbReference type="AlphaFoldDB" id="A0A2V1GVW8"/>
<dbReference type="Pfam" id="PF13517">
    <property type="entry name" value="FG-GAP_3"/>
    <property type="match status" value="2"/>
</dbReference>
<keyword evidence="2" id="KW-0812">Transmembrane</keyword>
<evidence type="ECO:0000256" key="2">
    <source>
        <dbReference type="SAM" id="Phobius"/>
    </source>
</evidence>
<accession>A0A2V1GVW8</accession>
<dbReference type="SUPFAM" id="SSF69318">
    <property type="entry name" value="Integrin alpha N-terminal domain"/>
    <property type="match status" value="2"/>
</dbReference>
<comment type="caution">
    <text evidence="4">The sequence shown here is derived from an EMBL/GenBank/DDBJ whole genome shotgun (WGS) entry which is preliminary data.</text>
</comment>
<dbReference type="PANTHER" id="PTHR44103:SF1">
    <property type="entry name" value="PROPROTEIN CONVERTASE P"/>
    <property type="match status" value="1"/>
</dbReference>
<feature type="chain" id="PRO_5016113841" description="Cadherin-like domain-containing protein" evidence="3">
    <location>
        <begin position="29"/>
        <end position="757"/>
    </location>
</feature>
<feature type="transmembrane region" description="Helical" evidence="2">
    <location>
        <begin position="729"/>
        <end position="747"/>
    </location>
</feature>
<dbReference type="InterPro" id="IPR013517">
    <property type="entry name" value="FG-GAP"/>
</dbReference>
<protein>
    <recommendedName>
        <fullName evidence="6">Cadherin-like domain-containing protein</fullName>
    </recommendedName>
</protein>
<evidence type="ECO:0008006" key="6">
    <source>
        <dbReference type="Google" id="ProtNLM"/>
    </source>
</evidence>
<organism evidence="4 5">
    <name type="scientific">Pelagibaculum spongiae</name>
    <dbReference type="NCBI Taxonomy" id="2080658"/>
    <lineage>
        <taxon>Bacteria</taxon>
        <taxon>Pseudomonadati</taxon>
        <taxon>Pseudomonadota</taxon>
        <taxon>Gammaproteobacteria</taxon>
        <taxon>Oceanospirillales</taxon>
        <taxon>Pelagibaculum</taxon>
    </lineage>
</organism>
<evidence type="ECO:0000256" key="3">
    <source>
        <dbReference type="SAM" id="SignalP"/>
    </source>
</evidence>
<dbReference type="Gene3D" id="2.130.10.130">
    <property type="entry name" value="Integrin alpha, N-terminal"/>
    <property type="match status" value="2"/>
</dbReference>
<keyword evidence="5" id="KW-1185">Reference proteome</keyword>
<evidence type="ECO:0000313" key="4">
    <source>
        <dbReference type="EMBL" id="PVZ70468.1"/>
    </source>
</evidence>
<dbReference type="EMBL" id="QDDL01000002">
    <property type="protein sequence ID" value="PVZ70468.1"/>
    <property type="molecule type" value="Genomic_DNA"/>
</dbReference>
<keyword evidence="2" id="KW-1133">Transmembrane helix</keyword>
<dbReference type="Proteomes" id="UP000244906">
    <property type="component" value="Unassembled WGS sequence"/>
</dbReference>
<evidence type="ECO:0000313" key="5">
    <source>
        <dbReference type="Proteomes" id="UP000244906"/>
    </source>
</evidence>
<gene>
    <name evidence="4" type="ORF">DC094_07750</name>
</gene>
<keyword evidence="2" id="KW-0472">Membrane</keyword>
<dbReference type="Pfam" id="PF17963">
    <property type="entry name" value="Big_9"/>
    <property type="match status" value="1"/>
</dbReference>
<evidence type="ECO:0000256" key="1">
    <source>
        <dbReference type="ARBA" id="ARBA00022729"/>
    </source>
</evidence>
<dbReference type="RefSeq" id="WP_116686541.1">
    <property type="nucleotide sequence ID" value="NZ_CAWNYD010000002.1"/>
</dbReference>
<proteinExistence type="predicted"/>
<dbReference type="OrthoDB" id="6192521at2"/>
<feature type="signal peptide" evidence="3">
    <location>
        <begin position="1"/>
        <end position="28"/>
    </location>
</feature>
<name>A0A2V1GVW8_9GAMM</name>